<proteinExistence type="predicted"/>
<evidence type="ECO:0000313" key="2">
    <source>
        <dbReference type="Proteomes" id="UP000422736"/>
    </source>
</evidence>
<protein>
    <submittedName>
        <fullName evidence="1">Uracil catabolism protein 4</fullName>
    </submittedName>
</protein>
<evidence type="ECO:0000313" key="1">
    <source>
        <dbReference type="EMBL" id="QGN17250.1"/>
    </source>
</evidence>
<reference evidence="1 2" key="1">
    <citation type="submission" date="2016-03" db="EMBL/GenBank/DDBJ databases">
        <title>How can Kluyveromyces marxianus grow so fast - potential evolutionary course in Saccharomyces Complex revealed by comparative genomics.</title>
        <authorList>
            <person name="Mo W."/>
            <person name="Lu W."/>
            <person name="Yang X."/>
            <person name="Qi J."/>
            <person name="Lv H."/>
        </authorList>
    </citation>
    <scope>NUCLEOTIDE SEQUENCE [LARGE SCALE GENOMIC DNA]</scope>
    <source>
        <strain evidence="1 2">FIM1</strain>
    </source>
</reference>
<sequence length="424" mass="47740">MTNDEGNTLEFYRSIESVRSTCNKVYDGRLESGKNETQYFHIDMDNMAKVRDNLIDIIGRDYKQLSDIPVHGRWQHLNCGGVDRIGQLLSAWEVEKVDSIEVCRRLVDLITFSVLIDAGAGSTWRFTEGETKIGRSEGLAVASFYMFESGSLSADGTHKVHGSKLSEFTKQDFDEAFQISSKNTLQGYEGRIELIKSLGRSLLSSSDIFGEDGRPGNMIDYLFKLNNSNELELPQVWNTLMSGYTQIWPAGRLSFNGEPLGDCWEYKKEDNTSFIVCFHKLTQWLCYSLLRPLEEFGHKFIIKSKDLQTGLPEYRNGGLFIDFGVLSLKEEYHKAGVNNSTEYGYDSSIPTFTPESGVIVEWRCLTIGLLDKLLPMVNEKLNATLKLSQLIEAGTWKAGREIAAKLRPKTGGPPINLHSDGTVF</sequence>
<accession>A0ABX6EY38</accession>
<dbReference type="PANTHER" id="PTHR31687">
    <property type="match status" value="1"/>
</dbReference>
<keyword evidence="2" id="KW-1185">Reference proteome</keyword>
<name>A0ABX6EY38_KLUMA</name>
<dbReference type="InterPro" id="IPR012469">
    <property type="entry name" value="DUF1688"/>
</dbReference>
<organism evidence="1 2">
    <name type="scientific">Kluyveromyces marxianus</name>
    <name type="common">Yeast</name>
    <name type="synonym">Candida kefyr</name>
    <dbReference type="NCBI Taxonomy" id="4911"/>
    <lineage>
        <taxon>Eukaryota</taxon>
        <taxon>Fungi</taxon>
        <taxon>Dikarya</taxon>
        <taxon>Ascomycota</taxon>
        <taxon>Saccharomycotina</taxon>
        <taxon>Saccharomycetes</taxon>
        <taxon>Saccharomycetales</taxon>
        <taxon>Saccharomycetaceae</taxon>
        <taxon>Kluyveromyces</taxon>
    </lineage>
</organism>
<dbReference type="Pfam" id="PF07958">
    <property type="entry name" value="DUF1688"/>
    <property type="match status" value="1"/>
</dbReference>
<dbReference type="PANTHER" id="PTHR31687:SF3">
    <property type="entry name" value="PROTEIN URG3"/>
    <property type="match status" value="1"/>
</dbReference>
<dbReference type="EMBL" id="CP015059">
    <property type="protein sequence ID" value="QGN17250.1"/>
    <property type="molecule type" value="Genomic_DNA"/>
</dbReference>
<gene>
    <name evidence="1" type="primary">URC4</name>
    <name evidence="1" type="ORF">FIM1_3981</name>
</gene>
<dbReference type="Proteomes" id="UP000422736">
    <property type="component" value="Chromosome 6"/>
</dbReference>